<dbReference type="AlphaFoldDB" id="A0A5J4L3T3"/>
<accession>A0A5J4L3T3</accession>
<dbReference type="GO" id="GO:0005886">
    <property type="term" value="C:plasma membrane"/>
    <property type="evidence" value="ECO:0007669"/>
    <property type="project" value="InterPro"/>
</dbReference>
<reference evidence="1" key="1">
    <citation type="submission" date="2019-10" db="EMBL/GenBank/DDBJ databases">
        <title>Metagenomic sequencing of thiosulfate-disproportionating enrichment culture.</title>
        <authorList>
            <person name="Umezawa K."/>
            <person name="Kojima H."/>
            <person name="Fukui M."/>
        </authorList>
    </citation>
    <scope>NUCLEOTIDE SEQUENCE</scope>
    <source>
        <strain evidence="1">45J</strain>
    </source>
</reference>
<evidence type="ECO:0000313" key="1">
    <source>
        <dbReference type="EMBL" id="GER93912.1"/>
    </source>
</evidence>
<gene>
    <name evidence="1" type="ORF">A45J_1670</name>
</gene>
<comment type="caution">
    <text evidence="1">The sequence shown here is derived from an EMBL/GenBank/DDBJ whole genome shotgun (WGS) entry which is preliminary data.</text>
</comment>
<organism evidence="1">
    <name type="scientific">hot springs metagenome</name>
    <dbReference type="NCBI Taxonomy" id="433727"/>
    <lineage>
        <taxon>unclassified sequences</taxon>
        <taxon>metagenomes</taxon>
        <taxon>ecological metagenomes</taxon>
    </lineage>
</organism>
<dbReference type="NCBIfam" id="TIGR04409">
    <property type="entry name" value="LptC_YrbK"/>
    <property type="match status" value="1"/>
</dbReference>
<proteinExistence type="predicted"/>
<protein>
    <submittedName>
        <fullName evidence="1">LPS export ABC transporter periplasmic protein LptC</fullName>
    </submittedName>
</protein>
<dbReference type="Pfam" id="PF06835">
    <property type="entry name" value="LptC"/>
    <property type="match status" value="1"/>
</dbReference>
<dbReference type="Gene3D" id="2.60.450.10">
    <property type="entry name" value="Lipopolysaccharide (LPS) transport protein A like domain"/>
    <property type="match status" value="1"/>
</dbReference>
<dbReference type="InterPro" id="IPR010664">
    <property type="entry name" value="LipoPS_assembly_LptC-rel"/>
</dbReference>
<name>A0A5J4L3T3_9ZZZZ</name>
<dbReference type="EMBL" id="BLAB01000001">
    <property type="protein sequence ID" value="GER93912.1"/>
    <property type="molecule type" value="Genomic_DNA"/>
</dbReference>
<dbReference type="InterPro" id="IPR026265">
    <property type="entry name" value="LptC"/>
</dbReference>
<sequence>MKKILFVFASLFLLTVLIMYVDQEKDTKVKLRVEDNSYMDKVSITQKKAGLVKWILNAEKAVFLTSSDVKLDNLKIIFPEKELTLTSSSGMYDIESKNLKIDGNINAFTKDYEIVASTLFWDSSKNEILSDEKVQILGKRFFAQGDAMTATTDKATLNKNVKAIFYGK</sequence>
<dbReference type="GO" id="GO:0015221">
    <property type="term" value="F:lipopolysaccharide transmembrane transporter activity"/>
    <property type="evidence" value="ECO:0007669"/>
    <property type="project" value="InterPro"/>
</dbReference>